<dbReference type="GO" id="GO:0009313">
    <property type="term" value="P:oligosaccharide catabolic process"/>
    <property type="evidence" value="ECO:0007669"/>
    <property type="project" value="TreeGrafter"/>
</dbReference>
<feature type="transmembrane region" description="Helical" evidence="3">
    <location>
        <begin position="17"/>
        <end position="36"/>
    </location>
</feature>
<accession>A0A0G1GH81</accession>
<dbReference type="SUPFAM" id="SSF51445">
    <property type="entry name" value="(Trans)glycosidases"/>
    <property type="match status" value="1"/>
</dbReference>
<dbReference type="STRING" id="1618443.UV73_C0003G0085"/>
<keyword evidence="3" id="KW-0812">Transmembrane</keyword>
<dbReference type="InterPro" id="IPR001223">
    <property type="entry name" value="Glyco_hydro18_cat"/>
</dbReference>
<feature type="domain" description="GH18" evidence="4">
    <location>
        <begin position="63"/>
        <end position="424"/>
    </location>
</feature>
<protein>
    <submittedName>
        <fullName evidence="5">Glycosyl hydrolase, family 18</fullName>
    </submittedName>
</protein>
<evidence type="ECO:0000256" key="3">
    <source>
        <dbReference type="SAM" id="Phobius"/>
    </source>
</evidence>
<dbReference type="InterPro" id="IPR017853">
    <property type="entry name" value="GH"/>
</dbReference>
<proteinExistence type="predicted"/>
<dbReference type="EMBL" id="LCFP01000003">
    <property type="protein sequence ID" value="KKS98143.1"/>
    <property type="molecule type" value="Genomic_DNA"/>
</dbReference>
<keyword evidence="1 5" id="KW-0378">Hydrolase</keyword>
<evidence type="ECO:0000313" key="5">
    <source>
        <dbReference type="EMBL" id="KKS98143.1"/>
    </source>
</evidence>
<dbReference type="PANTHER" id="PTHR46290:SF1">
    <property type="entry name" value="DI-N-ACETYLCHITOBIASE"/>
    <property type="match status" value="1"/>
</dbReference>
<dbReference type="Gene3D" id="3.10.50.10">
    <property type="match status" value="1"/>
</dbReference>
<dbReference type="PANTHER" id="PTHR46290">
    <property type="entry name" value="DI-N-ACETYLCHITOBIASE"/>
    <property type="match status" value="1"/>
</dbReference>
<dbReference type="AlphaFoldDB" id="A0A0G1GH81"/>
<sequence length="439" mass="50175">MPVQKLISKLSQNKEKYLIFALIESILLLLLFIHRLTDVKQILSPLVFPDTANQERILQKNQREVFGFAPYWVFDRRLDNVDFSVLTTFAYFGIDVLDTGYLNKKNDAYRVFNSRRATDIFSKAHRNGTKVVLTLTQMDNATITKFLDNPSAWKRSSTEAAAEVKRRGIDGVNVDFEYVGNPGSSYRRKFSDFVRILTTEMHRNLPDSRVTVSVYASSAKEPKLYDIGALANDSDGIFMMAYDYATTTAEKVMPTSPLYGYKEGKYWYDVSTAIEDFLKEMPAEKLILGVPWYGYNYAVASPEINASVNRGYYTWRRIGRRNIRVFNPQRGTAQTYSALKNKISVTPQEGETLLSGWDDIGQVGWQAYKSRGVWRMIFIEDSRSLGVKYDFAISKNLGGIGIWALGFDQGGEFWQVLAEKYGRKLAENNRVSKKINKNI</sequence>
<evidence type="ECO:0000256" key="2">
    <source>
        <dbReference type="ARBA" id="ARBA00023295"/>
    </source>
</evidence>
<comment type="caution">
    <text evidence="5">The sequence shown here is derived from an EMBL/GenBank/DDBJ whole genome shotgun (WGS) entry which is preliminary data.</text>
</comment>
<keyword evidence="2" id="KW-0326">Glycosidase</keyword>
<dbReference type="PROSITE" id="PS51910">
    <property type="entry name" value="GH18_2"/>
    <property type="match status" value="1"/>
</dbReference>
<keyword evidence="3" id="KW-0472">Membrane</keyword>
<dbReference type="InterPro" id="IPR051887">
    <property type="entry name" value="GH18_Domain-Containing"/>
</dbReference>
<evidence type="ECO:0000313" key="6">
    <source>
        <dbReference type="Proteomes" id="UP000034894"/>
    </source>
</evidence>
<evidence type="ECO:0000259" key="4">
    <source>
        <dbReference type="PROSITE" id="PS51910"/>
    </source>
</evidence>
<dbReference type="GO" id="GO:0016798">
    <property type="term" value="F:hydrolase activity, acting on glycosyl bonds"/>
    <property type="evidence" value="ECO:0007669"/>
    <property type="project" value="UniProtKB-KW"/>
</dbReference>
<dbReference type="Gene3D" id="3.20.20.80">
    <property type="entry name" value="Glycosidases"/>
    <property type="match status" value="1"/>
</dbReference>
<dbReference type="Proteomes" id="UP000034894">
    <property type="component" value="Unassembled WGS sequence"/>
</dbReference>
<dbReference type="InterPro" id="IPR029070">
    <property type="entry name" value="Chitinase_insertion_sf"/>
</dbReference>
<name>A0A0G1GH81_9BACT</name>
<dbReference type="Pfam" id="PF00704">
    <property type="entry name" value="Glyco_hydro_18"/>
    <property type="match status" value="1"/>
</dbReference>
<organism evidence="5 6">
    <name type="scientific">Candidatus Gottesmanbacteria bacterium GW2011_GWA2_43_14</name>
    <dbReference type="NCBI Taxonomy" id="1618443"/>
    <lineage>
        <taxon>Bacteria</taxon>
        <taxon>Candidatus Gottesmaniibacteriota</taxon>
    </lineage>
</organism>
<dbReference type="GO" id="GO:0008061">
    <property type="term" value="F:chitin binding"/>
    <property type="evidence" value="ECO:0007669"/>
    <property type="project" value="InterPro"/>
</dbReference>
<gene>
    <name evidence="5" type="ORF">UV73_C0003G0085</name>
</gene>
<dbReference type="InterPro" id="IPR011583">
    <property type="entry name" value="Chitinase_II/V-like_cat"/>
</dbReference>
<evidence type="ECO:0000256" key="1">
    <source>
        <dbReference type="ARBA" id="ARBA00022801"/>
    </source>
</evidence>
<reference evidence="5 6" key="1">
    <citation type="journal article" date="2015" name="Nature">
        <title>rRNA introns, odd ribosomes, and small enigmatic genomes across a large radiation of phyla.</title>
        <authorList>
            <person name="Brown C.T."/>
            <person name="Hug L.A."/>
            <person name="Thomas B.C."/>
            <person name="Sharon I."/>
            <person name="Castelle C.J."/>
            <person name="Singh A."/>
            <person name="Wilkins M.J."/>
            <person name="Williams K.H."/>
            <person name="Banfield J.F."/>
        </authorList>
    </citation>
    <scope>NUCLEOTIDE SEQUENCE [LARGE SCALE GENOMIC DNA]</scope>
</reference>
<keyword evidence="3" id="KW-1133">Transmembrane helix</keyword>
<dbReference type="SMART" id="SM00636">
    <property type="entry name" value="Glyco_18"/>
    <property type="match status" value="1"/>
</dbReference>